<dbReference type="Proteomes" id="UP000198937">
    <property type="component" value="Unassembled WGS sequence"/>
</dbReference>
<reference evidence="1 2" key="1">
    <citation type="submission" date="2016-06" db="EMBL/GenBank/DDBJ databases">
        <authorList>
            <person name="Kjaerup R.B."/>
            <person name="Dalgaard T.S."/>
            <person name="Juul-Madsen H.R."/>
        </authorList>
    </citation>
    <scope>NUCLEOTIDE SEQUENCE [LARGE SCALE GENOMIC DNA]</scope>
    <source>
        <strain evidence="1 2">DSM 45577</strain>
    </source>
</reference>
<evidence type="ECO:0000313" key="2">
    <source>
        <dbReference type="Proteomes" id="UP000198937"/>
    </source>
</evidence>
<protein>
    <submittedName>
        <fullName evidence="1">Uncharacterized protein</fullName>
    </submittedName>
</protein>
<keyword evidence="2" id="KW-1185">Reference proteome</keyword>
<evidence type="ECO:0000313" key="1">
    <source>
        <dbReference type="EMBL" id="SCL47972.1"/>
    </source>
</evidence>
<accession>A0A1C6U1M3</accession>
<proteinExistence type="predicted"/>
<dbReference type="AlphaFoldDB" id="A0A1C6U1M3"/>
<name>A0A1C6U1M3_9ACTN</name>
<organism evidence="1 2">
    <name type="scientific">Micromonospora yangpuensis</name>
    <dbReference type="NCBI Taxonomy" id="683228"/>
    <lineage>
        <taxon>Bacteria</taxon>
        <taxon>Bacillati</taxon>
        <taxon>Actinomycetota</taxon>
        <taxon>Actinomycetes</taxon>
        <taxon>Micromonosporales</taxon>
        <taxon>Micromonosporaceae</taxon>
        <taxon>Micromonospora</taxon>
    </lineage>
</organism>
<gene>
    <name evidence="1" type="ORF">GA0070617_0737</name>
</gene>
<sequence>MSILNLQGMRPEAARQVPPALSSTVSVLCNCN</sequence>
<dbReference type="EMBL" id="FMIA01000002">
    <property type="protein sequence ID" value="SCL47972.1"/>
    <property type="molecule type" value="Genomic_DNA"/>
</dbReference>